<evidence type="ECO:0000256" key="8">
    <source>
        <dbReference type="ARBA" id="ARBA00022884"/>
    </source>
</evidence>
<comment type="caution">
    <text evidence="13">The sequence shown here is derived from an EMBL/GenBank/DDBJ whole genome shotgun (WGS) entry which is preliminary data.</text>
</comment>
<feature type="domain" description="CCA-adding enzyme C-terminal" evidence="12">
    <location>
        <begin position="242"/>
        <end position="398"/>
    </location>
</feature>
<keyword evidence="5" id="KW-0479">Metal-binding</keyword>
<proteinExistence type="inferred from homology"/>
<evidence type="ECO:0000256" key="9">
    <source>
        <dbReference type="RuleBase" id="RU003953"/>
    </source>
</evidence>
<dbReference type="PANTHER" id="PTHR46173:SF1">
    <property type="entry name" value="CCA TRNA NUCLEOTIDYLTRANSFERASE 1, MITOCHONDRIAL"/>
    <property type="match status" value="1"/>
</dbReference>
<comment type="cofactor">
    <cofactor evidence="1">
        <name>Mg(2+)</name>
        <dbReference type="ChEBI" id="CHEBI:18420"/>
    </cofactor>
</comment>
<dbReference type="SUPFAM" id="SSF81891">
    <property type="entry name" value="Poly A polymerase C-terminal region-like"/>
    <property type="match status" value="1"/>
</dbReference>
<evidence type="ECO:0000256" key="6">
    <source>
        <dbReference type="ARBA" id="ARBA00022741"/>
    </source>
</evidence>
<dbReference type="Proteomes" id="UP000051063">
    <property type="component" value="Unassembled WGS sequence"/>
</dbReference>
<dbReference type="InterPro" id="IPR032828">
    <property type="entry name" value="PolyA_RNA-bd"/>
</dbReference>
<dbReference type="SUPFAM" id="SSF81301">
    <property type="entry name" value="Nucleotidyltransferase"/>
    <property type="match status" value="1"/>
</dbReference>
<dbReference type="EMBL" id="LJJB01000007">
    <property type="protein sequence ID" value="KQL49326.1"/>
    <property type="molecule type" value="Genomic_DNA"/>
</dbReference>
<dbReference type="Gene3D" id="1.10.246.80">
    <property type="match status" value="1"/>
</dbReference>
<evidence type="ECO:0000256" key="1">
    <source>
        <dbReference type="ARBA" id="ARBA00001946"/>
    </source>
</evidence>
<dbReference type="InterPro" id="IPR050264">
    <property type="entry name" value="Bact_CCA-adding_enz_type3_sf"/>
</dbReference>
<keyword evidence="7" id="KW-0460">Magnesium</keyword>
<protein>
    <submittedName>
        <fullName evidence="13">tRNA CCA-adding enzyme</fullName>
    </submittedName>
</protein>
<dbReference type="CDD" id="cd05398">
    <property type="entry name" value="NT_ClassII-CCAase"/>
    <property type="match status" value="1"/>
</dbReference>
<evidence type="ECO:0000313" key="14">
    <source>
        <dbReference type="Proteomes" id="UP000051063"/>
    </source>
</evidence>
<dbReference type="RefSeq" id="WP_055743624.1">
    <property type="nucleotide sequence ID" value="NZ_LJJB01000007.1"/>
</dbReference>
<feature type="domain" description="Poly A polymerase head" evidence="10">
    <location>
        <begin position="20"/>
        <end position="140"/>
    </location>
</feature>
<keyword evidence="4" id="KW-0548">Nucleotidyltransferase</keyword>
<evidence type="ECO:0000259" key="12">
    <source>
        <dbReference type="Pfam" id="PF13735"/>
    </source>
</evidence>
<accession>A0ABR5NCP8</accession>
<evidence type="ECO:0000313" key="13">
    <source>
        <dbReference type="EMBL" id="KQL49326.1"/>
    </source>
</evidence>
<evidence type="ECO:0000256" key="3">
    <source>
        <dbReference type="ARBA" id="ARBA00022694"/>
    </source>
</evidence>
<keyword evidence="2 9" id="KW-0808">Transferase</keyword>
<dbReference type="Pfam" id="PF12627">
    <property type="entry name" value="PolyA_pol_RNAbd"/>
    <property type="match status" value="1"/>
</dbReference>
<evidence type="ECO:0000256" key="5">
    <source>
        <dbReference type="ARBA" id="ARBA00022723"/>
    </source>
</evidence>
<keyword evidence="14" id="KW-1185">Reference proteome</keyword>
<reference evidence="13 14" key="1">
    <citation type="submission" date="2015-09" db="EMBL/GenBank/DDBJ databases">
        <title>Genome sequencing project for genomic taxonomy and phylogenomics of Bacillus-like bacteria.</title>
        <authorList>
            <person name="Liu B."/>
            <person name="Wang J."/>
            <person name="Zhu Y."/>
            <person name="Liu G."/>
            <person name="Chen Q."/>
            <person name="Chen Z."/>
            <person name="Lan J."/>
            <person name="Che J."/>
            <person name="Ge C."/>
            <person name="Shi H."/>
            <person name="Pan Z."/>
            <person name="Liu X."/>
        </authorList>
    </citation>
    <scope>NUCLEOTIDE SEQUENCE [LARGE SCALE GENOMIC DNA]</scope>
    <source>
        <strain evidence="13 14">DSM 8552</strain>
    </source>
</reference>
<dbReference type="Gene3D" id="1.10.3090.10">
    <property type="entry name" value="cca-adding enzyme, domain 2"/>
    <property type="match status" value="1"/>
</dbReference>
<dbReference type="InterPro" id="IPR032810">
    <property type="entry name" value="CCA-adding_enz_C"/>
</dbReference>
<evidence type="ECO:0000256" key="2">
    <source>
        <dbReference type="ARBA" id="ARBA00022679"/>
    </source>
</evidence>
<dbReference type="Pfam" id="PF01743">
    <property type="entry name" value="PolyA_pol"/>
    <property type="match status" value="1"/>
</dbReference>
<keyword evidence="3" id="KW-0819">tRNA processing</keyword>
<dbReference type="InterPro" id="IPR002646">
    <property type="entry name" value="PolA_pol_head_dom"/>
</dbReference>
<dbReference type="Pfam" id="PF13735">
    <property type="entry name" value="tRNA_NucTran2_2"/>
    <property type="match status" value="1"/>
</dbReference>
<dbReference type="InterPro" id="IPR043519">
    <property type="entry name" value="NT_sf"/>
</dbReference>
<evidence type="ECO:0000256" key="4">
    <source>
        <dbReference type="ARBA" id="ARBA00022695"/>
    </source>
</evidence>
<dbReference type="NCBIfam" id="NF009814">
    <property type="entry name" value="PRK13299.1"/>
    <property type="match status" value="1"/>
</dbReference>
<name>A0ABR5NCP8_BRECH</name>
<evidence type="ECO:0000259" key="10">
    <source>
        <dbReference type="Pfam" id="PF01743"/>
    </source>
</evidence>
<dbReference type="Gene3D" id="3.30.460.10">
    <property type="entry name" value="Beta Polymerase, domain 2"/>
    <property type="match status" value="1"/>
</dbReference>
<keyword evidence="6" id="KW-0547">Nucleotide-binding</keyword>
<dbReference type="PANTHER" id="PTHR46173">
    <property type="entry name" value="CCA TRNA NUCLEOTIDYLTRANSFERASE 1, MITOCHONDRIAL"/>
    <property type="match status" value="1"/>
</dbReference>
<feature type="domain" description="tRNA nucleotidyltransferase/poly(A) polymerase RNA and SrmB- binding" evidence="11">
    <location>
        <begin position="167"/>
        <end position="224"/>
    </location>
</feature>
<organism evidence="13 14">
    <name type="scientific">Brevibacillus choshinensis</name>
    <dbReference type="NCBI Taxonomy" id="54911"/>
    <lineage>
        <taxon>Bacteria</taxon>
        <taxon>Bacillati</taxon>
        <taxon>Bacillota</taxon>
        <taxon>Bacilli</taxon>
        <taxon>Bacillales</taxon>
        <taxon>Paenibacillaceae</taxon>
        <taxon>Brevibacillus</taxon>
    </lineage>
</organism>
<gene>
    <name evidence="13" type="ORF">AN963_06075</name>
</gene>
<evidence type="ECO:0000259" key="11">
    <source>
        <dbReference type="Pfam" id="PF12627"/>
    </source>
</evidence>
<keyword evidence="8 9" id="KW-0694">RNA-binding</keyword>
<comment type="similarity">
    <text evidence="9">Belongs to the tRNA nucleotidyltransferase/poly(A) polymerase family.</text>
</comment>
<sequence>MRKELAITVLQTLETNGFEAYFVGGCVRDWLLGRPVHDIDICTNAHPGDVIRLFPDHVPTGIKHGTVSVKKDGYLFEVTTYRTEGKYEDYRRPSDVQFVNELRLDLERRDFTMNAMAMDLQNELEDPFNGRGDLSERLVRAVGVPAERFQEDALRLLRAVRFAAQLGFAIEPKTLAAMKVTAPYLSHIAVERVREELNKTLDSQAPQTGCRLLIETKLFAYSPLLERLFEQAGAQAWRLVQLGSLSQKWSMLFYAADFDEEATRQVCAQLRMSKRETEAISTFVGILERINPEWDAPHELEWGPILLEVGWDTCRELAQIIQACWWTKHDEQFFESLQMEYEKMPVKSVKELAVTGLDLQVALQKKPGEWIWRVLNSLLSQTALHGLPNTQEALIEVAKKEVARDEH</sequence>
<evidence type="ECO:0000256" key="7">
    <source>
        <dbReference type="ARBA" id="ARBA00022842"/>
    </source>
</evidence>